<dbReference type="EMBL" id="SMZO01000016">
    <property type="protein sequence ID" value="TDL88125.1"/>
    <property type="molecule type" value="Genomic_DNA"/>
</dbReference>
<dbReference type="Pfam" id="PF02397">
    <property type="entry name" value="Bac_transf"/>
    <property type="match status" value="1"/>
</dbReference>
<dbReference type="InterPro" id="IPR003362">
    <property type="entry name" value="Bact_transf"/>
</dbReference>
<dbReference type="Proteomes" id="UP000294562">
    <property type="component" value="Unassembled WGS sequence"/>
</dbReference>
<evidence type="ECO:0000256" key="1">
    <source>
        <dbReference type="ARBA" id="ARBA00006464"/>
    </source>
</evidence>
<keyword evidence="4" id="KW-0808">Transferase</keyword>
<organism evidence="4 5">
    <name type="scientific">Meridianimarinicoccus aquatilis</name>
    <dbReference type="NCBI Taxonomy" id="2552766"/>
    <lineage>
        <taxon>Bacteria</taxon>
        <taxon>Pseudomonadati</taxon>
        <taxon>Pseudomonadota</taxon>
        <taxon>Alphaproteobacteria</taxon>
        <taxon>Rhodobacterales</taxon>
        <taxon>Paracoccaceae</taxon>
        <taxon>Meridianimarinicoccus</taxon>
    </lineage>
</organism>
<gene>
    <name evidence="4" type="ORF">E2L05_08750</name>
</gene>
<comment type="caution">
    <text evidence="4">The sequence shown here is derived from an EMBL/GenBank/DDBJ whole genome shotgun (WGS) entry which is preliminary data.</text>
</comment>
<sequence length="187" mass="21169">MLKRTFDIIVCSFLAVLLFVPMVVIAIVVKASSAGPVLFWSDRVGRDNQLFSMPKFRTMRIDAPLTATHLLEDPQSFITPVGRFLRRTSADEFPQIYTIIIGQMSLVGPRPALFNQDDLIALRTEKGVHKLRPGLTGLAQIRGRDEISIPDKVALDEKYLQERSVLLDTRIILETFLHIFQPKNVSH</sequence>
<dbReference type="OrthoDB" id="9808602at2"/>
<dbReference type="AlphaFoldDB" id="A0A4R6AWQ7"/>
<name>A0A4R6AWQ7_9RHOB</name>
<dbReference type="PANTHER" id="PTHR30576:SF10">
    <property type="entry name" value="SLL5057 PROTEIN"/>
    <property type="match status" value="1"/>
</dbReference>
<feature type="domain" description="Bacterial sugar transferase" evidence="3">
    <location>
        <begin position="3"/>
        <end position="180"/>
    </location>
</feature>
<accession>A0A4R6AWQ7</accession>
<dbReference type="RefSeq" id="WP_133342539.1">
    <property type="nucleotide sequence ID" value="NZ_SMZO01000016.1"/>
</dbReference>
<evidence type="ECO:0000256" key="2">
    <source>
        <dbReference type="ARBA" id="ARBA00023169"/>
    </source>
</evidence>
<proteinExistence type="inferred from homology"/>
<keyword evidence="2" id="KW-0270">Exopolysaccharide synthesis</keyword>
<evidence type="ECO:0000313" key="4">
    <source>
        <dbReference type="EMBL" id="TDL88125.1"/>
    </source>
</evidence>
<keyword evidence="5" id="KW-1185">Reference proteome</keyword>
<comment type="similarity">
    <text evidence="1">Belongs to the bacterial sugar transferase family.</text>
</comment>
<evidence type="ECO:0000259" key="3">
    <source>
        <dbReference type="Pfam" id="PF02397"/>
    </source>
</evidence>
<evidence type="ECO:0000313" key="5">
    <source>
        <dbReference type="Proteomes" id="UP000294562"/>
    </source>
</evidence>
<dbReference type="GO" id="GO:0016780">
    <property type="term" value="F:phosphotransferase activity, for other substituted phosphate groups"/>
    <property type="evidence" value="ECO:0007669"/>
    <property type="project" value="TreeGrafter"/>
</dbReference>
<reference evidence="4 5" key="1">
    <citation type="submission" date="2019-03" db="EMBL/GenBank/DDBJ databases">
        <title>Rhodobacteraceae bacterium SM1902, a new member of the family Rhodobacteraceae isolated from Yantai.</title>
        <authorList>
            <person name="Sun Y."/>
        </authorList>
    </citation>
    <scope>NUCLEOTIDE SEQUENCE [LARGE SCALE GENOMIC DNA]</scope>
    <source>
        <strain evidence="4 5">SM1902</strain>
    </source>
</reference>
<protein>
    <submittedName>
        <fullName evidence="4">Sugar transferase</fullName>
    </submittedName>
</protein>
<dbReference type="PANTHER" id="PTHR30576">
    <property type="entry name" value="COLANIC BIOSYNTHESIS UDP-GLUCOSE LIPID CARRIER TRANSFERASE"/>
    <property type="match status" value="1"/>
</dbReference>
<dbReference type="GO" id="GO:0000271">
    <property type="term" value="P:polysaccharide biosynthetic process"/>
    <property type="evidence" value="ECO:0007669"/>
    <property type="project" value="UniProtKB-KW"/>
</dbReference>